<evidence type="ECO:0000313" key="2">
    <source>
        <dbReference type="Proteomes" id="UP001529510"/>
    </source>
</evidence>
<comment type="caution">
    <text evidence="1">The sequence shown here is derived from an EMBL/GenBank/DDBJ whole genome shotgun (WGS) entry which is preliminary data.</text>
</comment>
<evidence type="ECO:0000313" key="1">
    <source>
        <dbReference type="EMBL" id="KAL0163411.1"/>
    </source>
</evidence>
<accession>A0ABD0NQJ1</accession>
<keyword evidence="2" id="KW-1185">Reference proteome</keyword>
<dbReference type="AlphaFoldDB" id="A0ABD0NQJ1"/>
<dbReference type="SUPFAM" id="SSF52540">
    <property type="entry name" value="P-loop containing nucleoside triphosphate hydrolases"/>
    <property type="match status" value="1"/>
</dbReference>
<reference evidence="1 2" key="1">
    <citation type="submission" date="2024-05" db="EMBL/GenBank/DDBJ databases">
        <title>Genome sequencing and assembly of Indian major carp, Cirrhinus mrigala (Hamilton, 1822).</title>
        <authorList>
            <person name="Mohindra V."/>
            <person name="Chowdhury L.M."/>
            <person name="Lal K."/>
            <person name="Jena J.K."/>
        </authorList>
    </citation>
    <scope>NUCLEOTIDE SEQUENCE [LARGE SCALE GENOMIC DNA]</scope>
    <source>
        <strain evidence="1">CM1030</strain>
        <tissue evidence="1">Blood</tissue>
    </source>
</reference>
<dbReference type="Proteomes" id="UP001529510">
    <property type="component" value="Unassembled WGS sequence"/>
</dbReference>
<feature type="non-terminal residue" evidence="1">
    <location>
        <position position="120"/>
    </location>
</feature>
<feature type="non-terminal residue" evidence="1">
    <location>
        <position position="1"/>
    </location>
</feature>
<name>A0ABD0NQJ1_CIRMR</name>
<dbReference type="EMBL" id="JAMKFB020000021">
    <property type="protein sequence ID" value="KAL0163411.1"/>
    <property type="molecule type" value="Genomic_DNA"/>
</dbReference>
<proteinExistence type="predicted"/>
<sequence>EGHSLNISSILPDKKEMVLLLGEPGSGKTSLAQILTTTDPFNIRRLHLVFQVDCSQAKGDFFQVITEALLGVMDCLLILDGYQEGNKELDETLEWFLRERQTCRVLVTSCPGKCPALEKS</sequence>
<dbReference type="InterPro" id="IPR027417">
    <property type="entry name" value="P-loop_NTPase"/>
</dbReference>
<dbReference type="Gene3D" id="3.40.50.300">
    <property type="entry name" value="P-loop containing nucleotide triphosphate hydrolases"/>
    <property type="match status" value="1"/>
</dbReference>
<gene>
    <name evidence="1" type="ORF">M9458_042807</name>
</gene>
<protein>
    <submittedName>
        <fullName evidence="1">Uncharacterized protein</fullName>
    </submittedName>
</protein>
<organism evidence="1 2">
    <name type="scientific">Cirrhinus mrigala</name>
    <name type="common">Mrigala</name>
    <dbReference type="NCBI Taxonomy" id="683832"/>
    <lineage>
        <taxon>Eukaryota</taxon>
        <taxon>Metazoa</taxon>
        <taxon>Chordata</taxon>
        <taxon>Craniata</taxon>
        <taxon>Vertebrata</taxon>
        <taxon>Euteleostomi</taxon>
        <taxon>Actinopterygii</taxon>
        <taxon>Neopterygii</taxon>
        <taxon>Teleostei</taxon>
        <taxon>Ostariophysi</taxon>
        <taxon>Cypriniformes</taxon>
        <taxon>Cyprinidae</taxon>
        <taxon>Labeoninae</taxon>
        <taxon>Labeonini</taxon>
        <taxon>Cirrhinus</taxon>
    </lineage>
</organism>